<dbReference type="InterPro" id="IPR041588">
    <property type="entry name" value="Integrase_H2C2"/>
</dbReference>
<sequence>MLNEHFYWPNKRKDVEKICAKCIACKQAKSKSMPHGLYTPLPVPTEPWTDISMDFVLGTMLRAIVGKNLKTSEDYLPFIDFAYNRVVHSSTDGKKKVEVVKAIHEKAREHIEKKNRIYAEKANKGRKQDQLQDQELRSSRNHSKFMWENYWSIWRIKTPSRHKRSYILNWVSMLPTSPI</sequence>
<evidence type="ECO:0000313" key="4">
    <source>
        <dbReference type="Proteomes" id="UP000634136"/>
    </source>
</evidence>
<dbReference type="Gene3D" id="1.10.340.70">
    <property type="match status" value="1"/>
</dbReference>
<reference evidence="3" key="1">
    <citation type="submission" date="2020-09" db="EMBL/GenBank/DDBJ databases">
        <title>Genome-Enabled Discovery of Anthraquinone Biosynthesis in Senna tora.</title>
        <authorList>
            <person name="Kang S.-H."/>
            <person name="Pandey R.P."/>
            <person name="Lee C.-M."/>
            <person name="Sim J.-S."/>
            <person name="Jeong J.-T."/>
            <person name="Choi B.-S."/>
            <person name="Jung M."/>
            <person name="Ginzburg D."/>
            <person name="Zhao K."/>
            <person name="Won S.Y."/>
            <person name="Oh T.-J."/>
            <person name="Yu Y."/>
            <person name="Kim N.-H."/>
            <person name="Lee O.R."/>
            <person name="Lee T.-H."/>
            <person name="Bashyal P."/>
            <person name="Kim T.-S."/>
            <person name="Lee W.-H."/>
            <person name="Kawkins C."/>
            <person name="Kim C.-K."/>
            <person name="Kim J.S."/>
            <person name="Ahn B.O."/>
            <person name="Rhee S.Y."/>
            <person name="Sohng J.K."/>
        </authorList>
    </citation>
    <scope>NUCLEOTIDE SEQUENCE</scope>
    <source>
        <tissue evidence="3">Leaf</tissue>
    </source>
</reference>
<evidence type="ECO:0000259" key="2">
    <source>
        <dbReference type="Pfam" id="PF17921"/>
    </source>
</evidence>
<feature type="region of interest" description="Disordered" evidence="1">
    <location>
        <begin position="118"/>
        <end position="137"/>
    </location>
</feature>
<organism evidence="3 4">
    <name type="scientific">Senna tora</name>
    <dbReference type="NCBI Taxonomy" id="362788"/>
    <lineage>
        <taxon>Eukaryota</taxon>
        <taxon>Viridiplantae</taxon>
        <taxon>Streptophyta</taxon>
        <taxon>Embryophyta</taxon>
        <taxon>Tracheophyta</taxon>
        <taxon>Spermatophyta</taxon>
        <taxon>Magnoliopsida</taxon>
        <taxon>eudicotyledons</taxon>
        <taxon>Gunneridae</taxon>
        <taxon>Pentapetalae</taxon>
        <taxon>rosids</taxon>
        <taxon>fabids</taxon>
        <taxon>Fabales</taxon>
        <taxon>Fabaceae</taxon>
        <taxon>Caesalpinioideae</taxon>
        <taxon>Cassia clade</taxon>
        <taxon>Senna</taxon>
    </lineage>
</organism>
<keyword evidence="4" id="KW-1185">Reference proteome</keyword>
<evidence type="ECO:0000313" key="3">
    <source>
        <dbReference type="EMBL" id="KAF7821063.1"/>
    </source>
</evidence>
<dbReference type="PANTHER" id="PTHR35046">
    <property type="entry name" value="ZINC KNUCKLE (CCHC-TYPE) FAMILY PROTEIN"/>
    <property type="match status" value="1"/>
</dbReference>
<name>A0A834TF76_9FABA</name>
<feature type="domain" description="Integrase zinc-binding" evidence="2">
    <location>
        <begin position="2"/>
        <end position="30"/>
    </location>
</feature>
<proteinExistence type="predicted"/>
<dbReference type="PANTHER" id="PTHR35046:SF9">
    <property type="entry name" value="RNA-DIRECTED DNA POLYMERASE"/>
    <property type="match status" value="1"/>
</dbReference>
<comment type="caution">
    <text evidence="3">The sequence shown here is derived from an EMBL/GenBank/DDBJ whole genome shotgun (WGS) entry which is preliminary data.</text>
</comment>
<dbReference type="Pfam" id="PF17921">
    <property type="entry name" value="Integrase_H2C2"/>
    <property type="match status" value="1"/>
</dbReference>
<dbReference type="OrthoDB" id="1935586at2759"/>
<evidence type="ECO:0000256" key="1">
    <source>
        <dbReference type="SAM" id="MobiDB-lite"/>
    </source>
</evidence>
<dbReference type="AlphaFoldDB" id="A0A834TF76"/>
<accession>A0A834TF76</accession>
<gene>
    <name evidence="3" type="ORF">G2W53_026518</name>
</gene>
<protein>
    <submittedName>
        <fullName evidence="3">Transposon Ty3-I Gag-Pol polyprotein</fullName>
    </submittedName>
</protein>
<dbReference type="EMBL" id="JAAIUW010000008">
    <property type="protein sequence ID" value="KAF7821063.1"/>
    <property type="molecule type" value="Genomic_DNA"/>
</dbReference>
<dbReference type="Proteomes" id="UP000634136">
    <property type="component" value="Unassembled WGS sequence"/>
</dbReference>